<feature type="domain" description="HTH marR-type" evidence="2">
    <location>
        <begin position="88"/>
        <end position="147"/>
    </location>
</feature>
<dbReference type="EMBL" id="BAAAPH010000022">
    <property type="protein sequence ID" value="GAA1594026.1"/>
    <property type="molecule type" value="Genomic_DNA"/>
</dbReference>
<sequence length="224" mass="25065">MTYQDRESIAAGLAAGLGYAQIARRLRRPASTVSREVHRNGGNSGYSPEHAQQATDDRARRIQHAGEHRPSGAQDFERLFAQRMVETGLPQMPAAVLACLLVAESNSMSASQLIRRLGVSPASVSRAVGYLEQLRLIRRARDAAERRERYVIDDDVWYRSCLQQVQICLAWAETAREGTEILAGTEAARRLRELGQYFDHVGHDLAEAAERWRHLITPLHSKAP</sequence>
<organism evidence="4 5">
    <name type="scientific">Kribbella hippodromi</name>
    <dbReference type="NCBI Taxonomy" id="434347"/>
    <lineage>
        <taxon>Bacteria</taxon>
        <taxon>Bacillati</taxon>
        <taxon>Actinomycetota</taxon>
        <taxon>Actinomycetes</taxon>
        <taxon>Propionibacteriales</taxon>
        <taxon>Kribbellaceae</taxon>
        <taxon>Kribbella</taxon>
    </lineage>
</organism>
<proteinExistence type="predicted"/>
<comment type="caution">
    <text evidence="4">The sequence shown here is derived from an EMBL/GenBank/DDBJ whole genome shotgun (WGS) entry which is preliminary data.</text>
</comment>
<dbReference type="InterPro" id="IPR036390">
    <property type="entry name" value="WH_DNA-bd_sf"/>
</dbReference>
<feature type="domain" description="Transposase IS30-like HTH" evidence="3">
    <location>
        <begin position="1"/>
        <end position="40"/>
    </location>
</feature>
<dbReference type="InterPro" id="IPR000835">
    <property type="entry name" value="HTH_MarR-typ"/>
</dbReference>
<dbReference type="PANTHER" id="PTHR10948">
    <property type="entry name" value="TRANSPOSASE"/>
    <property type="match status" value="1"/>
</dbReference>
<name>A0ABN2E292_9ACTN</name>
<dbReference type="PANTHER" id="PTHR10948:SF23">
    <property type="entry name" value="TRANSPOSASE INSI FOR INSERTION SEQUENCE ELEMENT IS30A-RELATED"/>
    <property type="match status" value="1"/>
</dbReference>
<gene>
    <name evidence="4" type="ORF">GCM10009804_58230</name>
</gene>
<dbReference type="InterPro" id="IPR025246">
    <property type="entry name" value="IS30-like_HTH"/>
</dbReference>
<dbReference type="Gene3D" id="1.10.10.10">
    <property type="entry name" value="Winged helix-like DNA-binding domain superfamily/Winged helix DNA-binding domain"/>
    <property type="match status" value="1"/>
</dbReference>
<protein>
    <submittedName>
        <fullName evidence="4">Helix-turn-helix domain-containing protein</fullName>
    </submittedName>
</protein>
<dbReference type="Proteomes" id="UP001501705">
    <property type="component" value="Unassembled WGS sequence"/>
</dbReference>
<evidence type="ECO:0000259" key="2">
    <source>
        <dbReference type="Pfam" id="PF12802"/>
    </source>
</evidence>
<keyword evidence="5" id="KW-1185">Reference proteome</keyword>
<dbReference type="SUPFAM" id="SSF46785">
    <property type="entry name" value="Winged helix' DNA-binding domain"/>
    <property type="match status" value="1"/>
</dbReference>
<feature type="region of interest" description="Disordered" evidence="1">
    <location>
        <begin position="28"/>
        <end position="70"/>
    </location>
</feature>
<feature type="compositionally biased region" description="Basic and acidic residues" evidence="1">
    <location>
        <begin position="55"/>
        <end position="70"/>
    </location>
</feature>
<evidence type="ECO:0000256" key="1">
    <source>
        <dbReference type="SAM" id="MobiDB-lite"/>
    </source>
</evidence>
<dbReference type="InterPro" id="IPR036388">
    <property type="entry name" value="WH-like_DNA-bd_sf"/>
</dbReference>
<dbReference type="Pfam" id="PF13936">
    <property type="entry name" value="HTH_38"/>
    <property type="match status" value="1"/>
</dbReference>
<evidence type="ECO:0000313" key="4">
    <source>
        <dbReference type="EMBL" id="GAA1594026.1"/>
    </source>
</evidence>
<dbReference type="InterPro" id="IPR051917">
    <property type="entry name" value="Transposase-Integrase"/>
</dbReference>
<evidence type="ECO:0000259" key="3">
    <source>
        <dbReference type="Pfam" id="PF13936"/>
    </source>
</evidence>
<accession>A0ABN2E292</accession>
<evidence type="ECO:0000313" key="5">
    <source>
        <dbReference type="Proteomes" id="UP001501705"/>
    </source>
</evidence>
<reference evidence="4 5" key="1">
    <citation type="journal article" date="2019" name="Int. J. Syst. Evol. Microbiol.">
        <title>The Global Catalogue of Microorganisms (GCM) 10K type strain sequencing project: providing services to taxonomists for standard genome sequencing and annotation.</title>
        <authorList>
            <consortium name="The Broad Institute Genomics Platform"/>
            <consortium name="The Broad Institute Genome Sequencing Center for Infectious Disease"/>
            <person name="Wu L."/>
            <person name="Ma J."/>
        </authorList>
    </citation>
    <scope>NUCLEOTIDE SEQUENCE [LARGE SCALE GENOMIC DNA]</scope>
    <source>
        <strain evidence="4 5">JCM 15572</strain>
    </source>
</reference>
<dbReference type="Pfam" id="PF12802">
    <property type="entry name" value="MarR_2"/>
    <property type="match status" value="1"/>
</dbReference>